<evidence type="ECO:0000256" key="2">
    <source>
        <dbReference type="SAM" id="SignalP"/>
    </source>
</evidence>
<gene>
    <name evidence="3" type="ORF">EV695_1965</name>
</gene>
<evidence type="ECO:0000313" key="4">
    <source>
        <dbReference type="Proteomes" id="UP000294887"/>
    </source>
</evidence>
<organism evidence="3 4">
    <name type="scientific">Cocleimonas flava</name>
    <dbReference type="NCBI Taxonomy" id="634765"/>
    <lineage>
        <taxon>Bacteria</taxon>
        <taxon>Pseudomonadati</taxon>
        <taxon>Pseudomonadota</taxon>
        <taxon>Gammaproteobacteria</taxon>
        <taxon>Thiotrichales</taxon>
        <taxon>Thiotrichaceae</taxon>
        <taxon>Cocleimonas</taxon>
    </lineage>
</organism>
<proteinExistence type="predicted"/>
<reference evidence="3 4" key="1">
    <citation type="submission" date="2019-03" db="EMBL/GenBank/DDBJ databases">
        <title>Genomic Encyclopedia of Type Strains, Phase IV (KMG-IV): sequencing the most valuable type-strain genomes for metagenomic binning, comparative biology and taxonomic classification.</title>
        <authorList>
            <person name="Goeker M."/>
        </authorList>
    </citation>
    <scope>NUCLEOTIDE SEQUENCE [LARGE SCALE GENOMIC DNA]</scope>
    <source>
        <strain evidence="3 4">DSM 24830</strain>
    </source>
</reference>
<evidence type="ECO:0008006" key="5">
    <source>
        <dbReference type="Google" id="ProtNLM"/>
    </source>
</evidence>
<keyword evidence="2" id="KW-0732">Signal</keyword>
<dbReference type="Proteomes" id="UP000294887">
    <property type="component" value="Unassembled WGS sequence"/>
</dbReference>
<dbReference type="EMBL" id="SMFQ01000003">
    <property type="protein sequence ID" value="TCJ87455.1"/>
    <property type="molecule type" value="Genomic_DNA"/>
</dbReference>
<dbReference type="AlphaFoldDB" id="A0A4V2P8Y1"/>
<comment type="caution">
    <text evidence="3">The sequence shown here is derived from an EMBL/GenBank/DDBJ whole genome shotgun (WGS) entry which is preliminary data.</text>
</comment>
<keyword evidence="4" id="KW-1185">Reference proteome</keyword>
<evidence type="ECO:0000256" key="1">
    <source>
        <dbReference type="SAM" id="MobiDB-lite"/>
    </source>
</evidence>
<name>A0A4V2P8Y1_9GAMM</name>
<sequence length="89" mass="8895">MKSKTIASTLFVVMAALSISACSSDNQRGGKRGGSGGKPPAEAFEACASKSEGQSCTVSSSRGEMSGTCKAPPKGEGELACVPAGKRPK</sequence>
<feature type="chain" id="PRO_5020570098" description="Lipoprotein" evidence="2">
    <location>
        <begin position="24"/>
        <end position="89"/>
    </location>
</feature>
<feature type="region of interest" description="Disordered" evidence="1">
    <location>
        <begin position="23"/>
        <end position="42"/>
    </location>
</feature>
<dbReference type="OrthoDB" id="5738845at2"/>
<accession>A0A4V2P8Y1</accession>
<dbReference type="PROSITE" id="PS51257">
    <property type="entry name" value="PROKAR_LIPOPROTEIN"/>
    <property type="match status" value="1"/>
</dbReference>
<dbReference type="RefSeq" id="WP_131905727.1">
    <property type="nucleotide sequence ID" value="NZ_BAAAFU010000004.1"/>
</dbReference>
<feature type="region of interest" description="Disordered" evidence="1">
    <location>
        <begin position="58"/>
        <end position="89"/>
    </location>
</feature>
<feature type="signal peptide" evidence="2">
    <location>
        <begin position="1"/>
        <end position="23"/>
    </location>
</feature>
<protein>
    <recommendedName>
        <fullName evidence="5">Lipoprotein</fullName>
    </recommendedName>
</protein>
<evidence type="ECO:0000313" key="3">
    <source>
        <dbReference type="EMBL" id="TCJ87455.1"/>
    </source>
</evidence>